<evidence type="ECO:0000256" key="3">
    <source>
        <dbReference type="ARBA" id="ARBA00022833"/>
    </source>
</evidence>
<proteinExistence type="predicted"/>
<sequence length="142" mass="16401">MLESSTSSRESGQSRTCFCGLTANQFTATTPMNGGRRFFKCPRPEDIACRYWEWRDEELPAHVSMFIHTQKMSLNAIRKERNNLKKTLDEFLGSNASDLKKVSCLEKKVSNLVKFETMEKNFVVVMGIFCLFCSREEHVLML</sequence>
<protein>
    <recommendedName>
        <fullName evidence="5">GRF-type domain-containing protein</fullName>
    </recommendedName>
</protein>
<dbReference type="GO" id="GO:0008270">
    <property type="term" value="F:zinc ion binding"/>
    <property type="evidence" value="ECO:0007669"/>
    <property type="project" value="UniProtKB-KW"/>
</dbReference>
<dbReference type="Proteomes" id="UP000187609">
    <property type="component" value="Unassembled WGS sequence"/>
</dbReference>
<evidence type="ECO:0000313" key="6">
    <source>
        <dbReference type="EMBL" id="OIT28686.1"/>
    </source>
</evidence>
<keyword evidence="3" id="KW-0862">Zinc</keyword>
<evidence type="ECO:0000313" key="7">
    <source>
        <dbReference type="Proteomes" id="UP000187609"/>
    </source>
</evidence>
<dbReference type="Pfam" id="PF06839">
    <property type="entry name" value="Zn_ribbon_GRF"/>
    <property type="match status" value="1"/>
</dbReference>
<dbReference type="InterPro" id="IPR010666">
    <property type="entry name" value="Znf_GRF"/>
</dbReference>
<dbReference type="AlphaFoldDB" id="A0A314KHA0"/>
<dbReference type="PROSITE" id="PS51999">
    <property type="entry name" value="ZF_GRF"/>
    <property type="match status" value="1"/>
</dbReference>
<reference evidence="6" key="1">
    <citation type="submission" date="2016-11" db="EMBL/GenBank/DDBJ databases">
        <title>The genome of Nicotiana attenuata.</title>
        <authorList>
            <person name="Xu S."/>
            <person name="Brockmoeller T."/>
            <person name="Gaquerel E."/>
            <person name="Navarro A."/>
            <person name="Kuhl H."/>
            <person name="Gase K."/>
            <person name="Ling Z."/>
            <person name="Zhou W."/>
            <person name="Kreitzer C."/>
            <person name="Stanke M."/>
            <person name="Tang H."/>
            <person name="Lyons E."/>
            <person name="Pandey P."/>
            <person name="Pandey S.P."/>
            <person name="Timmermann B."/>
            <person name="Baldwin I.T."/>
        </authorList>
    </citation>
    <scope>NUCLEOTIDE SEQUENCE [LARGE SCALE GENOMIC DNA]</scope>
    <source>
        <strain evidence="6">UT</strain>
    </source>
</reference>
<dbReference type="PANTHER" id="PTHR33248">
    <property type="entry name" value="ZINC ION-BINDING PROTEIN"/>
    <property type="match status" value="1"/>
</dbReference>
<dbReference type="SMR" id="A0A314KHA0"/>
<evidence type="ECO:0000256" key="2">
    <source>
        <dbReference type="ARBA" id="ARBA00022771"/>
    </source>
</evidence>
<keyword evidence="2 4" id="KW-0863">Zinc-finger</keyword>
<accession>A0A314KHA0</accession>
<comment type="caution">
    <text evidence="6">The sequence shown here is derived from an EMBL/GenBank/DDBJ whole genome shotgun (WGS) entry which is preliminary data.</text>
</comment>
<dbReference type="EMBL" id="MJEQ01001981">
    <property type="protein sequence ID" value="OIT28686.1"/>
    <property type="molecule type" value="Genomic_DNA"/>
</dbReference>
<keyword evidence="1" id="KW-0479">Metal-binding</keyword>
<dbReference type="Gramene" id="OIT28686">
    <property type="protein sequence ID" value="OIT28686"/>
    <property type="gene ID" value="A4A49_53194"/>
</dbReference>
<feature type="domain" description="GRF-type" evidence="5">
    <location>
        <begin position="17"/>
        <end position="58"/>
    </location>
</feature>
<name>A0A314KHA0_NICAT</name>
<evidence type="ECO:0000256" key="4">
    <source>
        <dbReference type="PROSITE-ProRule" id="PRU01343"/>
    </source>
</evidence>
<evidence type="ECO:0000259" key="5">
    <source>
        <dbReference type="PROSITE" id="PS51999"/>
    </source>
</evidence>
<organism evidence="6 7">
    <name type="scientific">Nicotiana attenuata</name>
    <name type="common">Coyote tobacco</name>
    <dbReference type="NCBI Taxonomy" id="49451"/>
    <lineage>
        <taxon>Eukaryota</taxon>
        <taxon>Viridiplantae</taxon>
        <taxon>Streptophyta</taxon>
        <taxon>Embryophyta</taxon>
        <taxon>Tracheophyta</taxon>
        <taxon>Spermatophyta</taxon>
        <taxon>Magnoliopsida</taxon>
        <taxon>eudicotyledons</taxon>
        <taxon>Gunneridae</taxon>
        <taxon>Pentapetalae</taxon>
        <taxon>asterids</taxon>
        <taxon>lamiids</taxon>
        <taxon>Solanales</taxon>
        <taxon>Solanaceae</taxon>
        <taxon>Nicotianoideae</taxon>
        <taxon>Nicotianeae</taxon>
        <taxon>Nicotiana</taxon>
    </lineage>
</organism>
<gene>
    <name evidence="6" type="ORF">A4A49_53194</name>
</gene>
<keyword evidence="7" id="KW-1185">Reference proteome</keyword>
<evidence type="ECO:0000256" key="1">
    <source>
        <dbReference type="ARBA" id="ARBA00022723"/>
    </source>
</evidence>